<dbReference type="Pfam" id="PF05635">
    <property type="entry name" value="23S_rRNA_IVP"/>
    <property type="match status" value="1"/>
</dbReference>
<dbReference type="InterPro" id="IPR012657">
    <property type="entry name" value="23S_rRNA-intervening_sequence"/>
</dbReference>
<evidence type="ECO:0000313" key="1">
    <source>
        <dbReference type="EMBL" id="SHI38184.1"/>
    </source>
</evidence>
<sequence>MRDYKKLQVWEKSHQLTLELYKELKDFPKEEMFGLTSQMKRSSSSIPTNIAEGAGRNTNKDFARFLSIAYGSTNELEYQIILSIDLLFLEK</sequence>
<dbReference type="RefSeq" id="WP_200778469.1">
    <property type="nucleotide sequence ID" value="NZ_FQZI01000001.1"/>
</dbReference>
<organism evidence="1 2">
    <name type="scientific">Flavobacterium terrae</name>
    <dbReference type="NCBI Taxonomy" id="415425"/>
    <lineage>
        <taxon>Bacteria</taxon>
        <taxon>Pseudomonadati</taxon>
        <taxon>Bacteroidota</taxon>
        <taxon>Flavobacteriia</taxon>
        <taxon>Flavobacteriales</taxon>
        <taxon>Flavobacteriaceae</taxon>
        <taxon>Flavobacterium</taxon>
    </lineage>
</organism>
<name>A0A1M6ANV1_9FLAO</name>
<keyword evidence="2" id="KW-1185">Reference proteome</keyword>
<dbReference type="STRING" id="415425.SAMN05444363_0322"/>
<reference evidence="2" key="1">
    <citation type="submission" date="2016-11" db="EMBL/GenBank/DDBJ databases">
        <authorList>
            <person name="Varghese N."/>
            <person name="Submissions S."/>
        </authorList>
    </citation>
    <scope>NUCLEOTIDE SEQUENCE [LARGE SCALE GENOMIC DNA]</scope>
    <source>
        <strain evidence="2">DSM 18829</strain>
    </source>
</reference>
<dbReference type="CDD" id="cd16377">
    <property type="entry name" value="23S_rRNA_IVP_like"/>
    <property type="match status" value="1"/>
</dbReference>
<accession>A0A1M6ANV1</accession>
<dbReference type="PANTHER" id="PTHR38471:SF2">
    <property type="entry name" value="FOUR HELIX BUNDLE PROTEIN"/>
    <property type="match status" value="1"/>
</dbReference>
<dbReference type="AlphaFoldDB" id="A0A1M6ANV1"/>
<dbReference type="SUPFAM" id="SSF158446">
    <property type="entry name" value="IVS-encoded protein-like"/>
    <property type="match status" value="1"/>
</dbReference>
<evidence type="ECO:0000313" key="2">
    <source>
        <dbReference type="Proteomes" id="UP000184488"/>
    </source>
</evidence>
<dbReference type="InterPro" id="IPR036583">
    <property type="entry name" value="23S_rRNA_IVS_sf"/>
</dbReference>
<gene>
    <name evidence="1" type="ORF">SAMN05444363_0322</name>
</gene>
<dbReference type="EMBL" id="FQZI01000001">
    <property type="protein sequence ID" value="SHI38184.1"/>
    <property type="molecule type" value="Genomic_DNA"/>
</dbReference>
<dbReference type="NCBIfam" id="TIGR02436">
    <property type="entry name" value="four helix bundle protein"/>
    <property type="match status" value="1"/>
</dbReference>
<dbReference type="Gene3D" id="1.20.1440.60">
    <property type="entry name" value="23S rRNA-intervening sequence"/>
    <property type="match status" value="1"/>
</dbReference>
<protein>
    <submittedName>
        <fullName evidence="1">Four helix bundle protein</fullName>
    </submittedName>
</protein>
<proteinExistence type="predicted"/>
<dbReference type="Proteomes" id="UP000184488">
    <property type="component" value="Unassembled WGS sequence"/>
</dbReference>
<dbReference type="PANTHER" id="PTHR38471">
    <property type="entry name" value="FOUR HELIX BUNDLE PROTEIN"/>
    <property type="match status" value="1"/>
</dbReference>